<dbReference type="EMBL" id="CP097463">
    <property type="protein sequence ID" value="WAX58507.1"/>
    <property type="molecule type" value="Genomic_DNA"/>
</dbReference>
<protein>
    <recommendedName>
        <fullName evidence="3">DUF8175 domain-containing protein</fullName>
    </recommendedName>
</protein>
<dbReference type="InterPro" id="IPR058488">
    <property type="entry name" value="DUF8175"/>
</dbReference>
<sequence>MSSYYDYDDASGQLHGSRLRIIATAAGVLIVLCLTFLVGYAAHGGAAAATKPGPTDAPTTASPSTGAPASAPTIPPTVQRGPLHRNSAAVIAGYSHDQQGAVAAAGNYTTALYVQTNRTHAQELTVLSSIATSPADAARMAGDFSSEDAALAKLLDVANLQTPGVIAYGHPIGYRVESASSTAATIDVYVVGGQGVADAPSDSAGAGETFYEVDQVELVWQSADWRMRNWSHLVQNNGPELATVAGQGYLPFPIGQTDPAGTGS</sequence>
<feature type="region of interest" description="Disordered" evidence="1">
    <location>
        <begin position="48"/>
        <end position="80"/>
    </location>
</feature>
<feature type="compositionally biased region" description="Low complexity" evidence="1">
    <location>
        <begin position="48"/>
        <end position="72"/>
    </location>
</feature>
<accession>A0ABY7K4F0</accession>
<proteinExistence type="predicted"/>
<dbReference type="RefSeq" id="WP_269445045.1">
    <property type="nucleotide sequence ID" value="NZ_CP097463.1"/>
</dbReference>
<organism evidence="4 5">
    <name type="scientific">Jatrophihabitans cynanchi</name>
    <dbReference type="NCBI Taxonomy" id="2944128"/>
    <lineage>
        <taxon>Bacteria</taxon>
        <taxon>Bacillati</taxon>
        <taxon>Actinomycetota</taxon>
        <taxon>Actinomycetes</taxon>
        <taxon>Jatrophihabitantales</taxon>
        <taxon>Jatrophihabitantaceae</taxon>
        <taxon>Jatrophihabitans</taxon>
    </lineage>
</organism>
<dbReference type="Proteomes" id="UP001164693">
    <property type="component" value="Chromosome"/>
</dbReference>
<evidence type="ECO:0000256" key="1">
    <source>
        <dbReference type="SAM" id="MobiDB-lite"/>
    </source>
</evidence>
<evidence type="ECO:0000259" key="3">
    <source>
        <dbReference type="Pfam" id="PF26526"/>
    </source>
</evidence>
<gene>
    <name evidence="4" type="ORF">M6B22_07015</name>
</gene>
<reference evidence="4" key="1">
    <citation type="submission" date="2022-05" db="EMBL/GenBank/DDBJ databases">
        <title>Jatrophihabitans sp. SB3-54 whole genome sequence.</title>
        <authorList>
            <person name="Suh M.K."/>
            <person name="Eom M.K."/>
            <person name="Kim J.S."/>
            <person name="Kim H.S."/>
            <person name="Do H.E."/>
            <person name="Shin Y.K."/>
            <person name="Lee J.-S."/>
        </authorList>
    </citation>
    <scope>NUCLEOTIDE SEQUENCE</scope>
    <source>
        <strain evidence="4">SB3-54</strain>
    </source>
</reference>
<evidence type="ECO:0000313" key="5">
    <source>
        <dbReference type="Proteomes" id="UP001164693"/>
    </source>
</evidence>
<feature type="transmembrane region" description="Helical" evidence="2">
    <location>
        <begin position="21"/>
        <end position="42"/>
    </location>
</feature>
<feature type="domain" description="DUF8175" evidence="3">
    <location>
        <begin position="51"/>
        <end position="228"/>
    </location>
</feature>
<evidence type="ECO:0000313" key="4">
    <source>
        <dbReference type="EMBL" id="WAX58507.1"/>
    </source>
</evidence>
<dbReference type="Pfam" id="PF26526">
    <property type="entry name" value="DUF8175"/>
    <property type="match status" value="1"/>
</dbReference>
<keyword evidence="5" id="KW-1185">Reference proteome</keyword>
<keyword evidence="2" id="KW-0812">Transmembrane</keyword>
<keyword evidence="2" id="KW-1133">Transmembrane helix</keyword>
<evidence type="ECO:0000256" key="2">
    <source>
        <dbReference type="SAM" id="Phobius"/>
    </source>
</evidence>
<name>A0ABY7K4F0_9ACTN</name>
<keyword evidence="2" id="KW-0472">Membrane</keyword>